<evidence type="ECO:0000313" key="2">
    <source>
        <dbReference type="EMBL" id="GHH78814.1"/>
    </source>
</evidence>
<feature type="compositionally biased region" description="Low complexity" evidence="1">
    <location>
        <begin position="385"/>
        <end position="401"/>
    </location>
</feature>
<reference evidence="2" key="2">
    <citation type="submission" date="2020-09" db="EMBL/GenBank/DDBJ databases">
        <authorList>
            <person name="Sun Q."/>
            <person name="Ohkuma M."/>
        </authorList>
    </citation>
    <scope>NUCLEOTIDE SEQUENCE</scope>
    <source>
        <strain evidence="2">JCM 5069</strain>
    </source>
</reference>
<dbReference type="InterPro" id="IPR045392">
    <property type="entry name" value="DUF6519"/>
</dbReference>
<organism evidence="2 3">
    <name type="scientific">Streptomyces sulfonofaciens</name>
    <dbReference type="NCBI Taxonomy" id="68272"/>
    <lineage>
        <taxon>Bacteria</taxon>
        <taxon>Bacillati</taxon>
        <taxon>Actinomycetota</taxon>
        <taxon>Actinomycetes</taxon>
        <taxon>Kitasatosporales</taxon>
        <taxon>Streptomycetaceae</taxon>
        <taxon>Streptomyces</taxon>
    </lineage>
</organism>
<dbReference type="Proteomes" id="UP000603708">
    <property type="component" value="Unassembled WGS sequence"/>
</dbReference>
<sequence>MHADLSRLTFRPELHYSAVLAQQGRVQLDADANEQTAIDLGRARALTADLIGQHGGPRGATGFAITFVGGRRDIDDLTIGGGRYYVDGIQLDADRPAPGTAVPDEDAPGDAGTDDADGGAGGAAAADATWTYWDQPDAHRDPEVPGDRLPTQFPFVVYLKVWERSVTAAEDPALREVALGSAMPDTAARVKVVWQVLPLTLSEIGLLGTEPSPDEVRGAFRAWADRQEAPGGRAALRGERPERADEDPCLVGPDARYRGPENQLYRVEVHDGGTAKDATFKWSRENGSVLFPVDGLDGTWVELASLGGDDKLDLNVGDRVEFVDSAYASRLEPLPLLRVEEIDLPGRRVRLSGEPGTQRGGVGRRPELHPYLRRWDHRDGHRRPSSGAGRGTAAAARPRSGAVPIEEGRWLPLEDGVEVYFAKGGTYRTGDFWVAAARTATGSVEWPLDAARRPLLQAPAGIALHHAPLALIRGEGGSVDLRLAFGPLAGAIPAASEAELAAERQARDEEAAAESGAPNPRSQTSTAAEAEAEEETGEWTGEWTGEGAGKVAGKAADEVADDGASASGSASTSPSASTGGAPGAGRRAPGRGGRRHG</sequence>
<evidence type="ECO:0000313" key="3">
    <source>
        <dbReference type="Proteomes" id="UP000603708"/>
    </source>
</evidence>
<name>A0A919G6R2_9ACTN</name>
<feature type="region of interest" description="Disordered" evidence="1">
    <location>
        <begin position="499"/>
        <end position="597"/>
    </location>
</feature>
<feature type="region of interest" description="Disordered" evidence="1">
    <location>
        <begin position="95"/>
        <end position="124"/>
    </location>
</feature>
<accession>A0A919G6R2</accession>
<gene>
    <name evidence="2" type="ORF">GCM10018793_30270</name>
</gene>
<feature type="compositionally biased region" description="Acidic residues" evidence="1">
    <location>
        <begin position="103"/>
        <end position="117"/>
    </location>
</feature>
<feature type="compositionally biased region" description="Basic and acidic residues" evidence="1">
    <location>
        <begin position="501"/>
        <end position="510"/>
    </location>
</feature>
<dbReference type="EMBL" id="BNCD01000007">
    <property type="protein sequence ID" value="GHH78814.1"/>
    <property type="molecule type" value="Genomic_DNA"/>
</dbReference>
<reference evidence="2" key="1">
    <citation type="journal article" date="2014" name="Int. J. Syst. Evol. Microbiol.">
        <title>Complete genome sequence of Corynebacterium casei LMG S-19264T (=DSM 44701T), isolated from a smear-ripened cheese.</title>
        <authorList>
            <consortium name="US DOE Joint Genome Institute (JGI-PGF)"/>
            <person name="Walter F."/>
            <person name="Albersmeier A."/>
            <person name="Kalinowski J."/>
            <person name="Ruckert C."/>
        </authorList>
    </citation>
    <scope>NUCLEOTIDE SEQUENCE</scope>
    <source>
        <strain evidence="2">JCM 5069</strain>
    </source>
</reference>
<keyword evidence="3" id="KW-1185">Reference proteome</keyword>
<protein>
    <submittedName>
        <fullName evidence="2">Uncharacterized protein</fullName>
    </submittedName>
</protein>
<feature type="compositionally biased region" description="Low complexity" evidence="1">
    <location>
        <begin position="562"/>
        <end position="587"/>
    </location>
</feature>
<dbReference type="RefSeq" id="WP_229924636.1">
    <property type="nucleotide sequence ID" value="NZ_BNCD01000007.1"/>
</dbReference>
<feature type="compositionally biased region" description="Basic residues" evidence="1">
    <location>
        <begin position="588"/>
        <end position="597"/>
    </location>
</feature>
<feature type="region of interest" description="Disordered" evidence="1">
    <location>
        <begin position="375"/>
        <end position="401"/>
    </location>
</feature>
<proteinExistence type="predicted"/>
<comment type="caution">
    <text evidence="2">The sequence shown here is derived from an EMBL/GenBank/DDBJ whole genome shotgun (WGS) entry which is preliminary data.</text>
</comment>
<dbReference type="Pfam" id="PF20129">
    <property type="entry name" value="DUF6519"/>
    <property type="match status" value="3"/>
</dbReference>
<dbReference type="AlphaFoldDB" id="A0A919G6R2"/>
<evidence type="ECO:0000256" key="1">
    <source>
        <dbReference type="SAM" id="MobiDB-lite"/>
    </source>
</evidence>